<dbReference type="SUPFAM" id="SSF52833">
    <property type="entry name" value="Thioredoxin-like"/>
    <property type="match status" value="1"/>
</dbReference>
<accession>A0A481Z2Q7</accession>
<dbReference type="EMBL" id="MK500430">
    <property type="protein sequence ID" value="QBK89611.1"/>
    <property type="molecule type" value="Genomic_DNA"/>
</dbReference>
<reference evidence="2" key="1">
    <citation type="journal article" date="2019" name="MBio">
        <title>Virus Genomes from Deep Sea Sediments Expand the Ocean Megavirome and Support Independent Origins of Viral Gigantism.</title>
        <authorList>
            <person name="Backstrom D."/>
            <person name="Yutin N."/>
            <person name="Jorgensen S.L."/>
            <person name="Dharamshi J."/>
            <person name="Homa F."/>
            <person name="Zaremba-Niedwiedzka K."/>
            <person name="Spang A."/>
            <person name="Wolf Y.I."/>
            <person name="Koonin E.V."/>
            <person name="Ettema T.J."/>
        </authorList>
    </citation>
    <scope>NUCLEOTIDE SEQUENCE</scope>
</reference>
<sequence>MKTLSTASQISSIINSGRRIIIKFYAKWCGACLSIKKEYQGLSDKYKNVEFYEVDVDTIKKIGSVFNIENIPDIRYYSGGKMKARILGTNLGSIEHHLK</sequence>
<protein>
    <submittedName>
        <fullName evidence="2">Thioredoxin</fullName>
    </submittedName>
</protein>
<dbReference type="CDD" id="cd02947">
    <property type="entry name" value="TRX_family"/>
    <property type="match status" value="1"/>
</dbReference>
<organism evidence="2">
    <name type="scientific">Pithovirus LCPAC001</name>
    <dbReference type="NCBI Taxonomy" id="2506585"/>
    <lineage>
        <taxon>Viruses</taxon>
        <taxon>Pithoviruses</taxon>
    </lineage>
</organism>
<dbReference type="InterPro" id="IPR050620">
    <property type="entry name" value="Thioredoxin_H-type-like"/>
</dbReference>
<dbReference type="InterPro" id="IPR013766">
    <property type="entry name" value="Thioredoxin_domain"/>
</dbReference>
<feature type="domain" description="Thioredoxin" evidence="1">
    <location>
        <begin position="1"/>
        <end position="99"/>
    </location>
</feature>
<dbReference type="PROSITE" id="PS51352">
    <property type="entry name" value="THIOREDOXIN_2"/>
    <property type="match status" value="1"/>
</dbReference>
<dbReference type="InterPro" id="IPR017937">
    <property type="entry name" value="Thioredoxin_CS"/>
</dbReference>
<dbReference type="PANTHER" id="PTHR10438:SF405">
    <property type="entry name" value="THIOREDOXIN DOMAIN-CONTAINING PROTEIN"/>
    <property type="match status" value="1"/>
</dbReference>
<proteinExistence type="predicted"/>
<dbReference type="Pfam" id="PF00085">
    <property type="entry name" value="Thioredoxin"/>
    <property type="match status" value="1"/>
</dbReference>
<dbReference type="InterPro" id="IPR036249">
    <property type="entry name" value="Thioredoxin-like_sf"/>
</dbReference>
<dbReference type="PANTHER" id="PTHR10438">
    <property type="entry name" value="THIOREDOXIN"/>
    <property type="match status" value="1"/>
</dbReference>
<evidence type="ECO:0000259" key="1">
    <source>
        <dbReference type="PROSITE" id="PS51352"/>
    </source>
</evidence>
<gene>
    <name evidence="2" type="ORF">LCPAC001_01210</name>
</gene>
<dbReference type="Gene3D" id="3.40.30.10">
    <property type="entry name" value="Glutaredoxin"/>
    <property type="match status" value="1"/>
</dbReference>
<evidence type="ECO:0000313" key="2">
    <source>
        <dbReference type="EMBL" id="QBK89611.1"/>
    </source>
</evidence>
<name>A0A481Z2Q7_9VIRU</name>
<dbReference type="PROSITE" id="PS00194">
    <property type="entry name" value="THIOREDOXIN_1"/>
    <property type="match status" value="1"/>
</dbReference>